<dbReference type="InterPro" id="IPR005097">
    <property type="entry name" value="Sacchrp_dh_NADP-bd"/>
</dbReference>
<protein>
    <submittedName>
        <fullName evidence="4">Saccharopine dehydrogenase-like oxidoreductase</fullName>
    </submittedName>
</protein>
<feature type="region of interest" description="Disordered" evidence="2">
    <location>
        <begin position="405"/>
        <end position="465"/>
    </location>
</feature>
<dbReference type="PANTHER" id="PTHR12286">
    <property type="entry name" value="SACCHAROPINE DEHYDROGENASE-LIKE OXIDOREDUCTASE"/>
    <property type="match status" value="1"/>
</dbReference>
<evidence type="ECO:0000313" key="4">
    <source>
        <dbReference type="EMBL" id="OLP88856.1"/>
    </source>
</evidence>
<evidence type="ECO:0000256" key="2">
    <source>
        <dbReference type="SAM" id="MobiDB-lite"/>
    </source>
</evidence>
<feature type="domain" description="Saccharopine dehydrogenase NADP binding" evidence="3">
    <location>
        <begin position="20"/>
        <end position="146"/>
    </location>
</feature>
<feature type="compositionally biased region" description="Basic and acidic residues" evidence="2">
    <location>
        <begin position="442"/>
        <end position="455"/>
    </location>
</feature>
<feature type="region of interest" description="Disordered" evidence="2">
    <location>
        <begin position="480"/>
        <end position="517"/>
    </location>
</feature>
<dbReference type="InterPro" id="IPR051276">
    <property type="entry name" value="Saccharopine_DH-like_oxidrdct"/>
</dbReference>
<dbReference type="AlphaFoldDB" id="A0A1Q9D116"/>
<evidence type="ECO:0000313" key="5">
    <source>
        <dbReference type="Proteomes" id="UP000186817"/>
    </source>
</evidence>
<accession>A0A1Q9D116</accession>
<dbReference type="InterPro" id="IPR036291">
    <property type="entry name" value="NAD(P)-bd_dom_sf"/>
</dbReference>
<dbReference type="Gene3D" id="3.40.50.720">
    <property type="entry name" value="NAD(P)-binding Rossmann-like Domain"/>
    <property type="match status" value="1"/>
</dbReference>
<evidence type="ECO:0000259" key="3">
    <source>
        <dbReference type="Pfam" id="PF03435"/>
    </source>
</evidence>
<feature type="compositionally biased region" description="Polar residues" evidence="2">
    <location>
        <begin position="418"/>
        <end position="434"/>
    </location>
</feature>
<dbReference type="GO" id="GO:0009247">
    <property type="term" value="P:glycolipid biosynthetic process"/>
    <property type="evidence" value="ECO:0007669"/>
    <property type="project" value="TreeGrafter"/>
</dbReference>
<dbReference type="GO" id="GO:0005739">
    <property type="term" value="C:mitochondrion"/>
    <property type="evidence" value="ECO:0007669"/>
    <property type="project" value="TreeGrafter"/>
</dbReference>
<gene>
    <name evidence="4" type="primary">SCCPDH</name>
    <name evidence="4" type="ORF">AK812_SmicGene29724</name>
</gene>
<evidence type="ECO:0000256" key="1">
    <source>
        <dbReference type="ARBA" id="ARBA00038048"/>
    </source>
</evidence>
<organism evidence="4 5">
    <name type="scientific">Symbiodinium microadriaticum</name>
    <name type="common">Dinoflagellate</name>
    <name type="synonym">Zooxanthella microadriatica</name>
    <dbReference type="NCBI Taxonomy" id="2951"/>
    <lineage>
        <taxon>Eukaryota</taxon>
        <taxon>Sar</taxon>
        <taxon>Alveolata</taxon>
        <taxon>Dinophyceae</taxon>
        <taxon>Suessiales</taxon>
        <taxon>Symbiodiniaceae</taxon>
        <taxon>Symbiodinium</taxon>
    </lineage>
</organism>
<comment type="similarity">
    <text evidence="1">Belongs to the saccharopine dehydrogenase family.</text>
</comment>
<name>A0A1Q9D116_SYMMI</name>
<reference evidence="4 5" key="1">
    <citation type="submission" date="2016-02" db="EMBL/GenBank/DDBJ databases">
        <title>Genome analysis of coral dinoflagellate symbionts highlights evolutionary adaptations to a symbiotic lifestyle.</title>
        <authorList>
            <person name="Aranda M."/>
            <person name="Li Y."/>
            <person name="Liew Y.J."/>
            <person name="Baumgarten S."/>
            <person name="Simakov O."/>
            <person name="Wilson M."/>
            <person name="Piel J."/>
            <person name="Ashoor H."/>
            <person name="Bougouffa S."/>
            <person name="Bajic V.B."/>
            <person name="Ryu T."/>
            <person name="Ravasi T."/>
            <person name="Bayer T."/>
            <person name="Micklem G."/>
            <person name="Kim H."/>
            <person name="Bhak J."/>
            <person name="Lajeunesse T.C."/>
            <person name="Voolstra C.R."/>
        </authorList>
    </citation>
    <scope>NUCLEOTIDE SEQUENCE [LARGE SCALE GENOMIC DNA]</scope>
    <source>
        <strain evidence="4 5">CCMP2467</strain>
    </source>
</reference>
<dbReference type="SUPFAM" id="SSF51735">
    <property type="entry name" value="NAD(P)-binding Rossmann-fold domains"/>
    <property type="match status" value="1"/>
</dbReference>
<dbReference type="OrthoDB" id="10268090at2759"/>
<proteinExistence type="inferred from homology"/>
<keyword evidence="5" id="KW-1185">Reference proteome</keyword>
<sequence length="517" mass="57262">MIDFDELDEVEPEKRPYDLVIYGATGYSGCLAVEHLDALLSLPSAASHRWAIAGRSEEKLQKMAARCQTRPKVIVANTRAEIEEMVEEAVVVLALAGPYLACGEQVLRACVEKGTHYIDITGEVNFSHFVIQKYHQAAKEKGIMIVQFAGAMSVPDDLAAYLLVRQLGPLKQLRVYTWGFGLRGGGSFQTGMEVVERMLPESMAEGTRSVVYDAGRRLCLPRTEGMPRRRRQRSSLHCRVREEDSDGLSGSELELEAVEILVGPNASETARDALKFRFRDYAQRGQTTHATDKFQERCAQGPISSRECVALSDCMIMRGISGGQNTLSFGTALHLGRACTILCSVCSFNSSNRTCRKAWLCDFCHARSTQPRNKKKGSGAWQVSQLPPDRIAELYEELRQSYEATRRTQEAFRHPRTMQASPARTPPASSQHSAAVQAPSERLQEGRLVRTRDTSDLANTTHGSRELRGPFVEAFQFLGSSSSSHQPQPVRDHEPLQSPMSLGQADHGVSSSVPFDL</sequence>
<dbReference type="EMBL" id="LSRX01000790">
    <property type="protein sequence ID" value="OLP88856.1"/>
    <property type="molecule type" value="Genomic_DNA"/>
</dbReference>
<dbReference type="GO" id="GO:0005811">
    <property type="term" value="C:lipid droplet"/>
    <property type="evidence" value="ECO:0007669"/>
    <property type="project" value="TreeGrafter"/>
</dbReference>
<dbReference type="Proteomes" id="UP000186817">
    <property type="component" value="Unassembled WGS sequence"/>
</dbReference>
<dbReference type="PANTHER" id="PTHR12286:SF5">
    <property type="entry name" value="SACCHAROPINE DEHYDROGENASE-LIKE OXIDOREDUCTASE"/>
    <property type="match status" value="1"/>
</dbReference>
<dbReference type="GO" id="GO:0005886">
    <property type="term" value="C:plasma membrane"/>
    <property type="evidence" value="ECO:0007669"/>
    <property type="project" value="TreeGrafter"/>
</dbReference>
<comment type="caution">
    <text evidence="4">The sequence shown here is derived from an EMBL/GenBank/DDBJ whole genome shotgun (WGS) entry which is preliminary data.</text>
</comment>
<dbReference type="Pfam" id="PF03435">
    <property type="entry name" value="Sacchrp_dh_NADP"/>
    <property type="match status" value="1"/>
</dbReference>